<dbReference type="InterPro" id="IPR051170">
    <property type="entry name" value="Neural/epithelial_adhesion"/>
</dbReference>
<dbReference type="Pfam" id="PF07679">
    <property type="entry name" value="I-set"/>
    <property type="match status" value="2"/>
</dbReference>
<dbReference type="InterPro" id="IPR036179">
    <property type="entry name" value="Ig-like_dom_sf"/>
</dbReference>
<feature type="domain" description="Ig-like" evidence="10">
    <location>
        <begin position="143"/>
        <end position="241"/>
    </location>
</feature>
<feature type="domain" description="Ig-like" evidence="10">
    <location>
        <begin position="41"/>
        <end position="138"/>
    </location>
</feature>
<evidence type="ECO:0000256" key="4">
    <source>
        <dbReference type="ARBA" id="ARBA00022737"/>
    </source>
</evidence>
<feature type="compositionally biased region" description="Low complexity" evidence="9">
    <location>
        <begin position="427"/>
        <end position="444"/>
    </location>
</feature>
<evidence type="ECO:0000256" key="5">
    <source>
        <dbReference type="ARBA" id="ARBA00023136"/>
    </source>
</evidence>
<evidence type="ECO:0000256" key="2">
    <source>
        <dbReference type="ARBA" id="ARBA00022475"/>
    </source>
</evidence>
<keyword evidence="8" id="KW-0393">Immunoglobulin domain</keyword>
<evidence type="ECO:0000256" key="3">
    <source>
        <dbReference type="ARBA" id="ARBA00022729"/>
    </source>
</evidence>
<keyword evidence="6" id="KW-1015">Disulfide bond</keyword>
<evidence type="ECO:0000256" key="8">
    <source>
        <dbReference type="ARBA" id="ARBA00023319"/>
    </source>
</evidence>
<protein>
    <recommendedName>
        <fullName evidence="10">Ig-like domain-containing protein</fullName>
    </recommendedName>
</protein>
<accession>A0AAW0U8Y9</accession>
<dbReference type="InterPro" id="IPR013106">
    <property type="entry name" value="Ig_V-set"/>
</dbReference>
<keyword evidence="12" id="KW-1185">Reference proteome</keyword>
<dbReference type="FunFam" id="2.60.40.10:FF:000328">
    <property type="entry name" value="CLUMA_CG000981, isoform A"/>
    <property type="match status" value="1"/>
</dbReference>
<dbReference type="Pfam" id="PF13927">
    <property type="entry name" value="Ig_3"/>
    <property type="match status" value="1"/>
</dbReference>
<feature type="region of interest" description="Disordered" evidence="9">
    <location>
        <begin position="397"/>
        <end position="416"/>
    </location>
</feature>
<dbReference type="AlphaFoldDB" id="A0AAW0U8Y9"/>
<proteinExistence type="predicted"/>
<reference evidence="11 12" key="1">
    <citation type="submission" date="2023-03" db="EMBL/GenBank/DDBJ databases">
        <title>High-quality genome of Scylla paramamosain provides insights in environmental adaptation.</title>
        <authorList>
            <person name="Zhang L."/>
        </authorList>
    </citation>
    <scope>NUCLEOTIDE SEQUENCE [LARGE SCALE GENOMIC DNA]</scope>
    <source>
        <strain evidence="11">LZ_2023a</strain>
        <tissue evidence="11">Muscle</tissue>
    </source>
</reference>
<evidence type="ECO:0000313" key="12">
    <source>
        <dbReference type="Proteomes" id="UP001487740"/>
    </source>
</evidence>
<gene>
    <name evidence="11" type="ORF">O3P69_005508</name>
</gene>
<comment type="subcellular location">
    <subcellularLocation>
        <location evidence="1">Cell membrane</location>
    </subcellularLocation>
</comment>
<keyword evidence="4" id="KW-0677">Repeat</keyword>
<dbReference type="GO" id="GO:0005886">
    <property type="term" value="C:plasma membrane"/>
    <property type="evidence" value="ECO:0007669"/>
    <property type="project" value="UniProtKB-SubCell"/>
</dbReference>
<keyword evidence="7" id="KW-0325">Glycoprotein</keyword>
<evidence type="ECO:0000256" key="7">
    <source>
        <dbReference type="ARBA" id="ARBA00023180"/>
    </source>
</evidence>
<dbReference type="SMART" id="SM00408">
    <property type="entry name" value="IGc2"/>
    <property type="match status" value="3"/>
</dbReference>
<dbReference type="EMBL" id="JARAKH010000016">
    <property type="protein sequence ID" value="KAK8396505.1"/>
    <property type="molecule type" value="Genomic_DNA"/>
</dbReference>
<evidence type="ECO:0000313" key="11">
    <source>
        <dbReference type="EMBL" id="KAK8396505.1"/>
    </source>
</evidence>
<dbReference type="PANTHER" id="PTHR12231:SF157">
    <property type="entry name" value="DPR-INTERACTING PROTEIN EPSILON-RELATED"/>
    <property type="match status" value="1"/>
</dbReference>
<dbReference type="CDD" id="cd00099">
    <property type="entry name" value="IgV"/>
    <property type="match status" value="1"/>
</dbReference>
<dbReference type="PANTHER" id="PTHR12231">
    <property type="entry name" value="CTX-RELATED TYPE I TRANSMEMBRANE PROTEIN"/>
    <property type="match status" value="1"/>
</dbReference>
<dbReference type="GO" id="GO:0043005">
    <property type="term" value="C:neuron projection"/>
    <property type="evidence" value="ECO:0007669"/>
    <property type="project" value="TreeGrafter"/>
</dbReference>
<dbReference type="Proteomes" id="UP001487740">
    <property type="component" value="Unassembled WGS sequence"/>
</dbReference>
<dbReference type="InterPro" id="IPR013098">
    <property type="entry name" value="Ig_I-set"/>
</dbReference>
<evidence type="ECO:0000256" key="6">
    <source>
        <dbReference type="ARBA" id="ARBA00023157"/>
    </source>
</evidence>
<dbReference type="SMART" id="SM00406">
    <property type="entry name" value="IGv"/>
    <property type="match status" value="1"/>
</dbReference>
<name>A0AAW0U8Y9_SCYPA</name>
<dbReference type="SUPFAM" id="SSF48726">
    <property type="entry name" value="Immunoglobulin"/>
    <property type="match status" value="3"/>
</dbReference>
<keyword evidence="3" id="KW-0732">Signal</keyword>
<keyword evidence="5" id="KW-0472">Membrane</keyword>
<sequence>MSLSGMEGGRRGGWLPLAGMAWAVLVSSTLLLVCDAAKEMPYFLEPISNVTVPAGRDVRLACVVDHLSNYKLAWIQQDRSAILTVGNHVITRNDRIGVSHDGHRTWYLTIKDVRPGDAGTYMCQINTATAISQTGHVSVVVPPYIKDEMSSDDVTLQEGMDVTLVCSARGSPVPSIMWRREDKSDIRVNLTSTNTHLRASASSHALVKEAPGPLLHLSKVSRTDMGAYLCIASNGVPPSVSKRIDVVIRFLPTVYVPHQLVGVPLGQDVTIECYIEAWPKGLNYWKRPNGIEILHSDDKYEVKEVEGSQKYKTHMLLTIQRVSKSDIGKYNCIANNSQGGAEQVVRVSDTGVVPSNRNALNKGGFENKESSVGKPAIPAVNWSKTNEAAPPLKNDFEEHRKASQRSQTTHQQQTTKMLQKPNLGFESLLPSPSSSSPSPRGSRYRSPALLASLSSLLASHSRHSHRSWFLGFLLLLGFLSL</sequence>
<evidence type="ECO:0000259" key="10">
    <source>
        <dbReference type="PROSITE" id="PS50835"/>
    </source>
</evidence>
<dbReference type="InterPro" id="IPR003598">
    <property type="entry name" value="Ig_sub2"/>
</dbReference>
<comment type="caution">
    <text evidence="11">The sequence shown here is derived from an EMBL/GenBank/DDBJ whole genome shotgun (WGS) entry which is preliminary data.</text>
</comment>
<evidence type="ECO:0000256" key="9">
    <source>
        <dbReference type="SAM" id="MobiDB-lite"/>
    </source>
</evidence>
<organism evidence="11 12">
    <name type="scientific">Scylla paramamosain</name>
    <name type="common">Mud crab</name>
    <dbReference type="NCBI Taxonomy" id="85552"/>
    <lineage>
        <taxon>Eukaryota</taxon>
        <taxon>Metazoa</taxon>
        <taxon>Ecdysozoa</taxon>
        <taxon>Arthropoda</taxon>
        <taxon>Crustacea</taxon>
        <taxon>Multicrustacea</taxon>
        <taxon>Malacostraca</taxon>
        <taxon>Eumalacostraca</taxon>
        <taxon>Eucarida</taxon>
        <taxon>Decapoda</taxon>
        <taxon>Pleocyemata</taxon>
        <taxon>Brachyura</taxon>
        <taxon>Eubrachyura</taxon>
        <taxon>Portunoidea</taxon>
        <taxon>Portunidae</taxon>
        <taxon>Portuninae</taxon>
        <taxon>Scylla</taxon>
    </lineage>
</organism>
<dbReference type="InterPro" id="IPR013783">
    <property type="entry name" value="Ig-like_fold"/>
</dbReference>
<dbReference type="SMART" id="SM00409">
    <property type="entry name" value="IG"/>
    <property type="match status" value="3"/>
</dbReference>
<dbReference type="Gene3D" id="2.60.40.10">
    <property type="entry name" value="Immunoglobulins"/>
    <property type="match status" value="3"/>
</dbReference>
<dbReference type="PROSITE" id="PS50835">
    <property type="entry name" value="IG_LIKE"/>
    <property type="match status" value="3"/>
</dbReference>
<dbReference type="InterPro" id="IPR007110">
    <property type="entry name" value="Ig-like_dom"/>
</dbReference>
<feature type="domain" description="Ig-like" evidence="10">
    <location>
        <begin position="252"/>
        <end position="348"/>
    </location>
</feature>
<dbReference type="InterPro" id="IPR003599">
    <property type="entry name" value="Ig_sub"/>
</dbReference>
<feature type="region of interest" description="Disordered" evidence="9">
    <location>
        <begin position="358"/>
        <end position="391"/>
    </location>
</feature>
<keyword evidence="2" id="KW-1003">Cell membrane</keyword>
<evidence type="ECO:0000256" key="1">
    <source>
        <dbReference type="ARBA" id="ARBA00004236"/>
    </source>
</evidence>
<feature type="region of interest" description="Disordered" evidence="9">
    <location>
        <begin position="424"/>
        <end position="444"/>
    </location>
</feature>